<name>A0A3Q9ICT5_9BACL</name>
<dbReference type="InterPro" id="IPR051604">
    <property type="entry name" value="Ergot_Alk_Oxidoreductase"/>
</dbReference>
<dbReference type="EMBL" id="CP034346">
    <property type="protein sequence ID" value="AZS17916.1"/>
    <property type="molecule type" value="Genomic_DNA"/>
</dbReference>
<dbReference type="SUPFAM" id="SSF51735">
    <property type="entry name" value="NAD(P)-binding Rossmann-fold domains"/>
    <property type="match status" value="1"/>
</dbReference>
<feature type="domain" description="NmrA-like" evidence="1">
    <location>
        <begin position="2"/>
        <end position="270"/>
    </location>
</feature>
<protein>
    <submittedName>
        <fullName evidence="2">SDR family oxidoreductase</fullName>
    </submittedName>
</protein>
<dbReference type="KEGG" id="plut:EI981_28110"/>
<evidence type="ECO:0000259" key="1">
    <source>
        <dbReference type="Pfam" id="PF05368"/>
    </source>
</evidence>
<proteinExistence type="predicted"/>
<evidence type="ECO:0000313" key="2">
    <source>
        <dbReference type="EMBL" id="AZS17916.1"/>
    </source>
</evidence>
<dbReference type="Gene3D" id="3.90.25.10">
    <property type="entry name" value="UDP-galactose 4-epimerase, domain 1"/>
    <property type="match status" value="1"/>
</dbReference>
<dbReference type="Pfam" id="PF05368">
    <property type="entry name" value="NmrA"/>
    <property type="match status" value="1"/>
</dbReference>
<gene>
    <name evidence="2" type="ORF">EI981_28110</name>
</gene>
<sequence length="291" mass="31884">MIAILGATGTIGNALVRRLSALGLPVRALSREPGKLRERLSDLDLTSIEIHTADANDSAFMLSALQGAKQLFLALSNSPNQVALETSIIRTAVQAGIEHIVKISSPVYDPRSPVAVAGWHGEIELALAESGMSYTILRPYAFMQNLLRLTPTISAQDMFFGCIGDAPCNFIDCRDIADVAAAALTNPEVAGRIYTLTGARTFTYPEIAEQLSSLLGRPIRFIHLSPEQLRSDLIEHGHMPSWLADHVVEIQTMSTVIREQPTDTVERILGRAPRTLEAFLQEHAVHFQPRR</sequence>
<accession>A0A3Q9ICT5</accession>
<organism evidence="2 3">
    <name type="scientific">Paenibacillus lutimineralis</name>
    <dbReference type="NCBI Taxonomy" id="2707005"/>
    <lineage>
        <taxon>Bacteria</taxon>
        <taxon>Bacillati</taxon>
        <taxon>Bacillota</taxon>
        <taxon>Bacilli</taxon>
        <taxon>Bacillales</taxon>
        <taxon>Paenibacillaceae</taxon>
        <taxon>Paenibacillus</taxon>
    </lineage>
</organism>
<dbReference type="Gene3D" id="3.40.50.720">
    <property type="entry name" value="NAD(P)-binding Rossmann-like Domain"/>
    <property type="match status" value="1"/>
</dbReference>
<dbReference type="PANTHER" id="PTHR43162">
    <property type="match status" value="1"/>
</dbReference>
<dbReference type="OrthoDB" id="339107at2"/>
<evidence type="ECO:0000313" key="3">
    <source>
        <dbReference type="Proteomes" id="UP000270678"/>
    </source>
</evidence>
<dbReference type="Proteomes" id="UP000270678">
    <property type="component" value="Chromosome"/>
</dbReference>
<dbReference type="InterPro" id="IPR008030">
    <property type="entry name" value="NmrA-like"/>
</dbReference>
<dbReference type="RefSeq" id="WP_127003930.1">
    <property type="nucleotide sequence ID" value="NZ_CP034346.1"/>
</dbReference>
<dbReference type="AlphaFoldDB" id="A0A3Q9ICT5"/>
<keyword evidence="3" id="KW-1185">Reference proteome</keyword>
<dbReference type="CDD" id="cd05269">
    <property type="entry name" value="TMR_SDR_a"/>
    <property type="match status" value="1"/>
</dbReference>
<dbReference type="PANTHER" id="PTHR43162:SF1">
    <property type="entry name" value="PRESTALK A DIFFERENTIATION PROTEIN A"/>
    <property type="match status" value="1"/>
</dbReference>
<dbReference type="InterPro" id="IPR036291">
    <property type="entry name" value="NAD(P)-bd_dom_sf"/>
</dbReference>
<reference evidence="3" key="1">
    <citation type="submission" date="2018-12" db="EMBL/GenBank/DDBJ databases">
        <title>Complete genome sequence of Paenibacillus sp. MBLB1234.</title>
        <authorList>
            <person name="Nam Y.-D."/>
            <person name="Kang J."/>
            <person name="Chung W.-H."/>
            <person name="Park Y.S."/>
        </authorList>
    </citation>
    <scope>NUCLEOTIDE SEQUENCE [LARGE SCALE GENOMIC DNA]</scope>
    <source>
        <strain evidence="3">MBLB1234</strain>
    </source>
</reference>